<reference evidence="1" key="1">
    <citation type="submission" date="2020-06" db="EMBL/GenBank/DDBJ databases">
        <authorList>
            <person name="Li T."/>
            <person name="Hu X."/>
            <person name="Zhang T."/>
            <person name="Song X."/>
            <person name="Zhang H."/>
            <person name="Dai N."/>
            <person name="Sheng W."/>
            <person name="Hou X."/>
            <person name="Wei L."/>
        </authorList>
    </citation>
    <scope>NUCLEOTIDE SEQUENCE</scope>
    <source>
        <strain evidence="1">G01</strain>
        <tissue evidence="1">Leaf</tissue>
    </source>
</reference>
<sequence length="200" mass="23067">MLEGYKPEDVREWYDIGALTLVHTMLPSFLEFSKLPEWISGQYTTYDNPHLKRGDILQLRFTSVTPEIVGKGSDSAFHFIKLQTLDMVAFNKTKAATREVPLLSSISEDNISTRRAWRLWVCLTEMDKVKSPFKILSNKLNRSFILNSMIGSSTKFTESLFKKKIILVWEINMSATKTTRKNICNMLHVVQLHTHICACY</sequence>
<dbReference type="EMBL" id="JACGWK010000224">
    <property type="protein sequence ID" value="KAL0302712.1"/>
    <property type="molecule type" value="Genomic_DNA"/>
</dbReference>
<name>A0AAW2K806_9LAMI</name>
<organism evidence="1">
    <name type="scientific">Sesamum angustifolium</name>
    <dbReference type="NCBI Taxonomy" id="2727405"/>
    <lineage>
        <taxon>Eukaryota</taxon>
        <taxon>Viridiplantae</taxon>
        <taxon>Streptophyta</taxon>
        <taxon>Embryophyta</taxon>
        <taxon>Tracheophyta</taxon>
        <taxon>Spermatophyta</taxon>
        <taxon>Magnoliopsida</taxon>
        <taxon>eudicotyledons</taxon>
        <taxon>Gunneridae</taxon>
        <taxon>Pentapetalae</taxon>
        <taxon>asterids</taxon>
        <taxon>lamiids</taxon>
        <taxon>Lamiales</taxon>
        <taxon>Pedaliaceae</taxon>
        <taxon>Sesamum</taxon>
    </lineage>
</organism>
<comment type="caution">
    <text evidence="1">The sequence shown here is derived from an EMBL/GenBank/DDBJ whole genome shotgun (WGS) entry which is preliminary data.</text>
</comment>
<dbReference type="AlphaFoldDB" id="A0AAW2K806"/>
<accession>A0AAW2K806</accession>
<proteinExistence type="predicted"/>
<reference evidence="1" key="2">
    <citation type="journal article" date="2024" name="Plant">
        <title>Genomic evolution and insights into agronomic trait innovations of Sesamum species.</title>
        <authorList>
            <person name="Miao H."/>
            <person name="Wang L."/>
            <person name="Qu L."/>
            <person name="Liu H."/>
            <person name="Sun Y."/>
            <person name="Le M."/>
            <person name="Wang Q."/>
            <person name="Wei S."/>
            <person name="Zheng Y."/>
            <person name="Lin W."/>
            <person name="Duan Y."/>
            <person name="Cao H."/>
            <person name="Xiong S."/>
            <person name="Wang X."/>
            <person name="Wei L."/>
            <person name="Li C."/>
            <person name="Ma Q."/>
            <person name="Ju M."/>
            <person name="Zhao R."/>
            <person name="Li G."/>
            <person name="Mu C."/>
            <person name="Tian Q."/>
            <person name="Mei H."/>
            <person name="Zhang T."/>
            <person name="Gao T."/>
            <person name="Zhang H."/>
        </authorList>
    </citation>
    <scope>NUCLEOTIDE SEQUENCE</scope>
    <source>
        <strain evidence="1">G01</strain>
    </source>
</reference>
<evidence type="ECO:0000313" key="1">
    <source>
        <dbReference type="EMBL" id="KAL0302712.1"/>
    </source>
</evidence>
<gene>
    <name evidence="1" type="ORF">Sangu_3082600</name>
</gene>
<protein>
    <submittedName>
        <fullName evidence="1">Uncharacterized protein</fullName>
    </submittedName>
</protein>